<keyword evidence="2" id="KW-1133">Transmembrane helix</keyword>
<comment type="caution">
    <text evidence="3">The sequence shown here is derived from an EMBL/GenBank/DDBJ whole genome shotgun (WGS) entry which is preliminary data.</text>
</comment>
<dbReference type="AlphaFoldDB" id="A0AAV8WXT8"/>
<evidence type="ECO:0000256" key="1">
    <source>
        <dbReference type="ARBA" id="ARBA00005280"/>
    </source>
</evidence>
<evidence type="ECO:0000313" key="3">
    <source>
        <dbReference type="EMBL" id="KAJ8931026.1"/>
    </source>
</evidence>
<keyword evidence="2" id="KW-0812">Transmembrane</keyword>
<dbReference type="PANTHER" id="PTHR13281:SF0">
    <property type="entry name" value="TRANSMEMBRANE PROTEIN 70, MITOCHONDRIAL"/>
    <property type="match status" value="1"/>
</dbReference>
<comment type="similarity">
    <text evidence="1">Belongs to the TMEM70 family.</text>
</comment>
<feature type="transmembrane region" description="Helical" evidence="2">
    <location>
        <begin position="78"/>
        <end position="97"/>
    </location>
</feature>
<proteinExistence type="inferred from homology"/>
<dbReference type="InterPro" id="IPR045325">
    <property type="entry name" value="TMEM70/TMEM186/TMEM223"/>
</dbReference>
<dbReference type="GO" id="GO:0031966">
    <property type="term" value="C:mitochondrial membrane"/>
    <property type="evidence" value="ECO:0007669"/>
    <property type="project" value="TreeGrafter"/>
</dbReference>
<dbReference type="PANTHER" id="PTHR13281">
    <property type="entry name" value="TRANSMEMBRANE PROTEIN 70, MITOCHONDRIAL"/>
    <property type="match status" value="1"/>
</dbReference>
<name>A0AAV8WXT8_9CUCU</name>
<sequence length="231" mass="26179">MSLKACNRVLPQVVNCLIRNNTFLFHPVIVKFSSSVVPLNLNNLVVNRQFSSTHTIAKKSENNIKPIYYGVLTPQIRAVKMFSLSSSIVGIIAQPFLYKEIAATGNVPIIIAAYSFIGFFTIVTPVLLHLITKKYITHLEYKPDTDSYVAKTVNFFCMTKELQIVLNLNLRMFMFPEVPGMFTTFCAKGKALFLDPRLFDNPEHYAKIMGYDKPIDFKLNEKTTPNANKQA</sequence>
<dbReference type="InterPro" id="IPR009724">
    <property type="entry name" value="TMEM70"/>
</dbReference>
<dbReference type="Pfam" id="PF06979">
    <property type="entry name" value="TMEM70"/>
    <property type="match status" value="1"/>
</dbReference>
<feature type="transmembrane region" description="Helical" evidence="2">
    <location>
        <begin position="109"/>
        <end position="132"/>
    </location>
</feature>
<gene>
    <name evidence="3" type="ORF">NQ314_016119</name>
</gene>
<dbReference type="EMBL" id="JANEYF010004484">
    <property type="protein sequence ID" value="KAJ8931026.1"/>
    <property type="molecule type" value="Genomic_DNA"/>
</dbReference>
<keyword evidence="2" id="KW-0472">Membrane</keyword>
<evidence type="ECO:0008006" key="5">
    <source>
        <dbReference type="Google" id="ProtNLM"/>
    </source>
</evidence>
<protein>
    <recommendedName>
        <fullName evidence="5">Transmembrane protein 70 homolog, mitochondrial</fullName>
    </recommendedName>
</protein>
<keyword evidence="4" id="KW-1185">Reference proteome</keyword>
<evidence type="ECO:0000313" key="4">
    <source>
        <dbReference type="Proteomes" id="UP001162156"/>
    </source>
</evidence>
<accession>A0AAV8WXT8</accession>
<dbReference type="Proteomes" id="UP001162156">
    <property type="component" value="Unassembled WGS sequence"/>
</dbReference>
<dbReference type="GO" id="GO:0033615">
    <property type="term" value="P:mitochondrial proton-transporting ATP synthase complex assembly"/>
    <property type="evidence" value="ECO:0007669"/>
    <property type="project" value="TreeGrafter"/>
</dbReference>
<organism evidence="3 4">
    <name type="scientific">Rhamnusium bicolor</name>
    <dbReference type="NCBI Taxonomy" id="1586634"/>
    <lineage>
        <taxon>Eukaryota</taxon>
        <taxon>Metazoa</taxon>
        <taxon>Ecdysozoa</taxon>
        <taxon>Arthropoda</taxon>
        <taxon>Hexapoda</taxon>
        <taxon>Insecta</taxon>
        <taxon>Pterygota</taxon>
        <taxon>Neoptera</taxon>
        <taxon>Endopterygota</taxon>
        <taxon>Coleoptera</taxon>
        <taxon>Polyphaga</taxon>
        <taxon>Cucujiformia</taxon>
        <taxon>Chrysomeloidea</taxon>
        <taxon>Cerambycidae</taxon>
        <taxon>Lepturinae</taxon>
        <taxon>Rhagiini</taxon>
        <taxon>Rhamnusium</taxon>
    </lineage>
</organism>
<evidence type="ECO:0000256" key="2">
    <source>
        <dbReference type="SAM" id="Phobius"/>
    </source>
</evidence>
<reference evidence="3" key="1">
    <citation type="journal article" date="2023" name="Insect Mol. Biol.">
        <title>Genome sequencing provides insights into the evolution of gene families encoding plant cell wall-degrading enzymes in longhorned beetles.</title>
        <authorList>
            <person name="Shin N.R."/>
            <person name="Okamura Y."/>
            <person name="Kirsch R."/>
            <person name="Pauchet Y."/>
        </authorList>
    </citation>
    <scope>NUCLEOTIDE SEQUENCE</scope>
    <source>
        <strain evidence="3">RBIC_L_NR</strain>
    </source>
</reference>